<accession>A0A1H4EI68</accession>
<sequence>MNIMLVSQCSKNALNETRRIIDQFAERRGDRTWQTPITLQGLDVLRKLLKKTARRNTAVACHWIRSKNHTELLWVVGNQRKFNIDGATPTNMTLRNILRSEDENSWHNAEVIALLAAIAGLFHDFGKANLLFQQKIDPKVKTAGYEPYRHEWVSLRLFQAFTAGKTDKQWLTELANITAGFEQHVLVKLHKDMPEQRLLEPFAGLASVSRLVAWLIVSHHRLPVFSPKNSNMSPSLSTIKGWLSDDFNVLWNSINSAESCEQQRREQNWFFEYGTPLLSATWRKKAGEIAVRALRCHKLFESDWFEQRFTSHLARLSLMLADHYYSAQVPTEKWQDANYAAFANSDRQTRALKQKLDEHNVGVSQNAYLLARNLPTLKNTLPAIIRHKGFKQRAKQEKFRWQDKAYDLACSVRTSSVSQGFFGINMASTGKGKTFANARIMYGLADEKLGCRFSVALGLRTLTLQTGDALKERLHLTDDDLAVLIGSAAVQQLHDINKQAQLAEQAMSNNSSGSESLADPIAEHLYVSYEGSVYDGRLKDWLNSSPKLNQLVSAPVLVSTIDHLMPATEGVRGGKQIAPMLRLLTADLVLDEPDDFDTADLPALCRLVNWAGMLGARVLLSSATLPPVLVCALFEAYRTGREHFNAVNADGRTQQPIICGWFDEFSAVKAECVDKKQLMQQHLAFVEKRVKALATQPLVRKANLLEVTASSKNPAQIISKLASLIQQSICQLHHGHHQVAPAGKKVSIGLVRMANINPMVAVAKQLLQMTVPADYRIHYCVYHSQYPLVVRSAIEQKLDAALTRYNTSALWQQAEIKQALAEYPEGNHLFVVLATSVAEVGRDHDYDWAIAEPSSMRSLIQLAGRIQRHRQQPASSDNLLILSQNYRALKASTDRFGKLKPAYCQPGFERDDLRLDSHDLKEILPEESFLAINALPRITQPSLQPSKILSNLVLFEHFSLFQNLLPQPNMPLPKNVVWPPDYAARWWQHDATWSAELQRRKPFRKSSPDEPYCLMLSEEDVEPIFTRINDAVWPLEYIEAENFVTESWQPTQGNHAWFTLDALSVYQQRAEQMGLTLEEASKQFGEIRLRIKQNAEKWNYHPVLGVYSVEGD</sequence>
<gene>
    <name evidence="10" type="ORF">SAMN04488051_10740</name>
</gene>
<keyword evidence="8" id="KW-0051">Antiviral defense</keyword>
<dbReference type="OrthoDB" id="220028at2"/>
<organism evidence="10 11">
    <name type="scientific">Alkalimonas amylolytica</name>
    <dbReference type="NCBI Taxonomy" id="152573"/>
    <lineage>
        <taxon>Bacteria</taxon>
        <taxon>Pseudomonadati</taxon>
        <taxon>Pseudomonadota</taxon>
        <taxon>Gammaproteobacteria</taxon>
        <taxon>Alkalimonas</taxon>
    </lineage>
</organism>
<evidence type="ECO:0000313" key="11">
    <source>
        <dbReference type="Proteomes" id="UP000198773"/>
    </source>
</evidence>
<dbReference type="InterPro" id="IPR027417">
    <property type="entry name" value="P-loop_NTPase"/>
</dbReference>
<feature type="domain" description="HD Cas3-type" evidence="9">
    <location>
        <begin position="102"/>
        <end position="324"/>
    </location>
</feature>
<dbReference type="STRING" id="152573.SAMN04488051_10740"/>
<dbReference type="NCBIfam" id="TIGR02562">
    <property type="entry name" value="cas3_yersinia"/>
    <property type="match status" value="1"/>
</dbReference>
<dbReference type="GO" id="GO:0004386">
    <property type="term" value="F:helicase activity"/>
    <property type="evidence" value="ECO:0007669"/>
    <property type="project" value="UniProtKB-KW"/>
</dbReference>
<dbReference type="InterPro" id="IPR054712">
    <property type="entry name" value="Cas3-like_dom"/>
</dbReference>
<keyword evidence="3" id="KW-0479">Metal-binding</keyword>
<protein>
    <submittedName>
        <fullName evidence="10">CRISPR-associated helicase, Cas3 family</fullName>
    </submittedName>
</protein>
<evidence type="ECO:0000256" key="6">
    <source>
        <dbReference type="ARBA" id="ARBA00022806"/>
    </source>
</evidence>
<dbReference type="Pfam" id="PF21384">
    <property type="entry name" value="Cas3_I-F_Cas2"/>
    <property type="match status" value="1"/>
</dbReference>
<evidence type="ECO:0000256" key="3">
    <source>
        <dbReference type="ARBA" id="ARBA00022723"/>
    </source>
</evidence>
<evidence type="ECO:0000256" key="1">
    <source>
        <dbReference type="ARBA" id="ARBA00006847"/>
    </source>
</evidence>
<dbReference type="GO" id="GO:0046872">
    <property type="term" value="F:metal ion binding"/>
    <property type="evidence" value="ECO:0007669"/>
    <property type="project" value="UniProtKB-KW"/>
</dbReference>
<keyword evidence="5" id="KW-0378">Hydrolase</keyword>
<dbReference type="GO" id="GO:0005524">
    <property type="term" value="F:ATP binding"/>
    <property type="evidence" value="ECO:0007669"/>
    <property type="project" value="UniProtKB-KW"/>
</dbReference>
<comment type="similarity">
    <text evidence="2">In the central section; belongs to the CRISPR-associated helicase Cas3 family.</text>
</comment>
<comment type="similarity">
    <text evidence="1">In the N-terminal section; belongs to the CRISPR-associated nuclease Cas3-HD family.</text>
</comment>
<keyword evidence="11" id="KW-1185">Reference proteome</keyword>
<evidence type="ECO:0000256" key="7">
    <source>
        <dbReference type="ARBA" id="ARBA00022840"/>
    </source>
</evidence>
<dbReference type="InterPro" id="IPR038257">
    <property type="entry name" value="CRISPR-assoc_Cas3_HD_sf"/>
</dbReference>
<dbReference type="RefSeq" id="WP_091343853.1">
    <property type="nucleotide sequence ID" value="NZ_FNRM01000007.1"/>
</dbReference>
<dbReference type="GO" id="GO:0016787">
    <property type="term" value="F:hydrolase activity"/>
    <property type="evidence" value="ECO:0007669"/>
    <property type="project" value="UniProtKB-KW"/>
</dbReference>
<dbReference type="GO" id="GO:0051607">
    <property type="term" value="P:defense response to virus"/>
    <property type="evidence" value="ECO:0007669"/>
    <property type="project" value="UniProtKB-KW"/>
</dbReference>
<dbReference type="EMBL" id="FNRM01000007">
    <property type="protein sequence ID" value="SEA84529.1"/>
    <property type="molecule type" value="Genomic_DNA"/>
</dbReference>
<proteinExistence type="inferred from homology"/>
<keyword evidence="7" id="KW-0067">ATP-binding</keyword>
<evidence type="ECO:0000256" key="4">
    <source>
        <dbReference type="ARBA" id="ARBA00022741"/>
    </source>
</evidence>
<dbReference type="Gene3D" id="1.10.3210.30">
    <property type="match status" value="1"/>
</dbReference>
<dbReference type="AlphaFoldDB" id="A0A1H4EI68"/>
<evidence type="ECO:0000256" key="2">
    <source>
        <dbReference type="ARBA" id="ARBA00009046"/>
    </source>
</evidence>
<dbReference type="SUPFAM" id="SSF52540">
    <property type="entry name" value="P-loop containing nucleoside triphosphate hydrolases"/>
    <property type="match status" value="1"/>
</dbReference>
<dbReference type="PROSITE" id="PS51643">
    <property type="entry name" value="HD_CAS3"/>
    <property type="match status" value="1"/>
</dbReference>
<keyword evidence="4" id="KW-0547">Nucleotide-binding</keyword>
<evidence type="ECO:0000256" key="5">
    <source>
        <dbReference type="ARBA" id="ARBA00022801"/>
    </source>
</evidence>
<dbReference type="Pfam" id="PF22590">
    <property type="entry name" value="Cas3-like_C_2"/>
    <property type="match status" value="1"/>
</dbReference>
<evidence type="ECO:0000313" key="10">
    <source>
        <dbReference type="EMBL" id="SEA84529.1"/>
    </source>
</evidence>
<dbReference type="InterPro" id="IPR013395">
    <property type="entry name" value="CRISPR-assoc_Cas3_yers"/>
</dbReference>
<keyword evidence="6" id="KW-0347">Helicase</keyword>
<dbReference type="Proteomes" id="UP000198773">
    <property type="component" value="Unassembled WGS sequence"/>
</dbReference>
<dbReference type="InterPro" id="IPR048823">
    <property type="entry name" value="Cas3_I-F_Cas2"/>
</dbReference>
<evidence type="ECO:0000259" key="9">
    <source>
        <dbReference type="PROSITE" id="PS51643"/>
    </source>
</evidence>
<dbReference type="InterPro" id="IPR006483">
    <property type="entry name" value="CRISPR-assoc_Cas3_HD"/>
</dbReference>
<name>A0A1H4EI68_ALKAM</name>
<evidence type="ECO:0000256" key="8">
    <source>
        <dbReference type="ARBA" id="ARBA00023118"/>
    </source>
</evidence>
<reference evidence="10 11" key="1">
    <citation type="submission" date="2016-10" db="EMBL/GenBank/DDBJ databases">
        <authorList>
            <person name="de Groot N.N."/>
        </authorList>
    </citation>
    <scope>NUCLEOTIDE SEQUENCE [LARGE SCALE GENOMIC DNA]</scope>
    <source>
        <strain evidence="10 11">CGMCC 1.3430</strain>
    </source>
</reference>